<name>A0A4Y1XVT8_9BACT</name>
<dbReference type="SUPFAM" id="SSF160574">
    <property type="entry name" value="BT0923-like"/>
    <property type="match status" value="1"/>
</dbReference>
<dbReference type="AlphaFoldDB" id="A0A4Y1XVT8"/>
<accession>A0A4Y1XVT8</accession>
<accession>A0A4Y1WU98</accession>
<dbReference type="Pfam" id="PF11396">
    <property type="entry name" value="PepSY_like"/>
    <property type="match status" value="1"/>
</dbReference>
<dbReference type="Gene3D" id="3.40.1420.30">
    <property type="match status" value="1"/>
</dbReference>
<organism evidence="1 2">
    <name type="scientific">Alistipes communis</name>
    <dbReference type="NCBI Taxonomy" id="2585118"/>
    <lineage>
        <taxon>Bacteria</taxon>
        <taxon>Pseudomonadati</taxon>
        <taxon>Bacteroidota</taxon>
        <taxon>Bacteroidia</taxon>
        <taxon>Bacteroidales</taxon>
        <taxon>Rikenellaceae</taxon>
        <taxon>Alistipes</taxon>
    </lineage>
</organism>
<gene>
    <name evidence="1" type="ORF">A5CBH24_10590</name>
</gene>
<reference evidence="2" key="1">
    <citation type="submission" date="2019-06" db="EMBL/GenBank/DDBJ databases">
        <title>Alistipes onderdonkii subsp. vulgaris subsp. nov., Alistipes dispar sp. nov. and Alistipes communis sp. nov., isolated from human faeces, and creation of Alistipes onderdonkii subsp. onderdonkii subsp. nov.</title>
        <authorList>
            <person name="Sakamoto M."/>
            <person name="Ikeyama N."/>
            <person name="Ogata Y."/>
            <person name="Suda W."/>
            <person name="Iino T."/>
            <person name="Hattori M."/>
            <person name="Ohkuma M."/>
        </authorList>
    </citation>
    <scope>NUCLEOTIDE SEQUENCE [LARGE SCALE GENOMIC DNA]</scope>
    <source>
        <strain evidence="2">5CBH24</strain>
    </source>
</reference>
<evidence type="ECO:0000313" key="1">
    <source>
        <dbReference type="EMBL" id="BBL03746.1"/>
    </source>
</evidence>
<proteinExistence type="predicted"/>
<dbReference type="EMBL" id="AP019735">
    <property type="protein sequence ID" value="BBL03746.1"/>
    <property type="molecule type" value="Genomic_DNA"/>
</dbReference>
<evidence type="ECO:0000313" key="2">
    <source>
        <dbReference type="Proteomes" id="UP000318946"/>
    </source>
</evidence>
<protein>
    <submittedName>
        <fullName evidence="1">Uncharacterized protein</fullName>
    </submittedName>
</protein>
<dbReference type="KEGG" id="acou:A5CBH24_10590"/>
<keyword evidence="2" id="KW-1185">Reference proteome</keyword>
<dbReference type="Proteomes" id="UP000318946">
    <property type="component" value="Chromosome"/>
</dbReference>
<sequence>MFNSLKKRNAMKKLLILAAAVFALGTSTVSADNDRPISVSELPEKAQQFIRQHFPNEKVSFAKMERELFDTTYEVIFTSSSKVEFLKNGDWKEVDCKYSTVPAAIIPQQIAQYVSQYYPDTSVVQIDRDKRDYEVKLTNGLELTFDLKFNLIDIDD</sequence>
<dbReference type="InterPro" id="IPR021533">
    <property type="entry name" value="PepSY-like"/>
</dbReference>